<organism evidence="1 2">
    <name type="scientific">Ascobolus immersus RN42</name>
    <dbReference type="NCBI Taxonomy" id="1160509"/>
    <lineage>
        <taxon>Eukaryota</taxon>
        <taxon>Fungi</taxon>
        <taxon>Dikarya</taxon>
        <taxon>Ascomycota</taxon>
        <taxon>Pezizomycotina</taxon>
        <taxon>Pezizomycetes</taxon>
        <taxon>Pezizales</taxon>
        <taxon>Ascobolaceae</taxon>
        <taxon>Ascobolus</taxon>
    </lineage>
</organism>
<accession>A0A3N4HX57</accession>
<dbReference type="Proteomes" id="UP000275078">
    <property type="component" value="Unassembled WGS sequence"/>
</dbReference>
<proteinExistence type="predicted"/>
<name>A0A3N4HX57_ASCIM</name>
<dbReference type="AlphaFoldDB" id="A0A3N4HX57"/>
<dbReference type="EMBL" id="ML119712">
    <property type="protein sequence ID" value="RPA78405.1"/>
    <property type="molecule type" value="Genomic_DNA"/>
</dbReference>
<reference evidence="1 2" key="1">
    <citation type="journal article" date="2018" name="Nat. Ecol. Evol.">
        <title>Pezizomycetes genomes reveal the molecular basis of ectomycorrhizal truffle lifestyle.</title>
        <authorList>
            <person name="Murat C."/>
            <person name="Payen T."/>
            <person name="Noel B."/>
            <person name="Kuo A."/>
            <person name="Morin E."/>
            <person name="Chen J."/>
            <person name="Kohler A."/>
            <person name="Krizsan K."/>
            <person name="Balestrini R."/>
            <person name="Da Silva C."/>
            <person name="Montanini B."/>
            <person name="Hainaut M."/>
            <person name="Levati E."/>
            <person name="Barry K.W."/>
            <person name="Belfiori B."/>
            <person name="Cichocki N."/>
            <person name="Clum A."/>
            <person name="Dockter R.B."/>
            <person name="Fauchery L."/>
            <person name="Guy J."/>
            <person name="Iotti M."/>
            <person name="Le Tacon F."/>
            <person name="Lindquist E.A."/>
            <person name="Lipzen A."/>
            <person name="Malagnac F."/>
            <person name="Mello A."/>
            <person name="Molinier V."/>
            <person name="Miyauchi S."/>
            <person name="Poulain J."/>
            <person name="Riccioni C."/>
            <person name="Rubini A."/>
            <person name="Sitrit Y."/>
            <person name="Splivallo R."/>
            <person name="Traeger S."/>
            <person name="Wang M."/>
            <person name="Zifcakova L."/>
            <person name="Wipf D."/>
            <person name="Zambonelli A."/>
            <person name="Paolocci F."/>
            <person name="Nowrousian M."/>
            <person name="Ottonello S."/>
            <person name="Baldrian P."/>
            <person name="Spatafora J.W."/>
            <person name="Henrissat B."/>
            <person name="Nagy L.G."/>
            <person name="Aury J.M."/>
            <person name="Wincker P."/>
            <person name="Grigoriev I.V."/>
            <person name="Bonfante P."/>
            <person name="Martin F.M."/>
        </authorList>
    </citation>
    <scope>NUCLEOTIDE SEQUENCE [LARGE SCALE GENOMIC DNA]</scope>
    <source>
        <strain evidence="1 2">RN42</strain>
    </source>
</reference>
<keyword evidence="2" id="KW-1185">Reference proteome</keyword>
<protein>
    <submittedName>
        <fullName evidence="1">Uncharacterized protein</fullName>
    </submittedName>
</protein>
<evidence type="ECO:0000313" key="1">
    <source>
        <dbReference type="EMBL" id="RPA78405.1"/>
    </source>
</evidence>
<evidence type="ECO:0000313" key="2">
    <source>
        <dbReference type="Proteomes" id="UP000275078"/>
    </source>
</evidence>
<sequence>MVPRPPYHRFIPVQPGYFPSIEEKRTGRCGSCEVCFKPFSTEFARKFDCAISACGNTICGFCVDEMERKRETDPYKCIENLDAFF</sequence>
<gene>
    <name evidence="1" type="ORF">BJ508DRAFT_416587</name>
</gene>